<name>A0AAP0QJ25_9ROSI</name>
<dbReference type="PANTHER" id="PTHR46020">
    <property type="entry name" value="OSJNBB0059K02.9 PROTEIN"/>
    <property type="match status" value="1"/>
</dbReference>
<dbReference type="Proteomes" id="UP001428341">
    <property type="component" value="Unassembled WGS sequence"/>
</dbReference>
<evidence type="ECO:0000313" key="7">
    <source>
        <dbReference type="Proteomes" id="UP001428341"/>
    </source>
</evidence>
<gene>
    <name evidence="6" type="ORF">WN944_004891</name>
</gene>
<evidence type="ECO:0000256" key="5">
    <source>
        <dbReference type="SAM" id="SignalP"/>
    </source>
</evidence>
<comment type="similarity">
    <text evidence="1">Belongs to the 'GDSL' lipolytic enzyme family.</text>
</comment>
<dbReference type="PANTHER" id="PTHR46020:SF32">
    <property type="entry name" value="GDSL ESTERASE_LIPASE"/>
    <property type="match status" value="1"/>
</dbReference>
<dbReference type="InterPro" id="IPR036514">
    <property type="entry name" value="SGNH_hydro_sf"/>
</dbReference>
<sequence>MDTIKALLFSFFHLLFFLSGQQQQVLGHRQLYGFRPTKLFVFGDSYVDTGNIPKSVLGSWKEPYGLTFPGKPAGRFSDGRVLTDYLARFVGIKSPIAYRWRKIALKNLKYGMNFAFGGTGVFDTLVVNPNMTTQIDFFQQVIKEAVYSPADLKSSLALVSAAGNDYSTYVAVNGSAECNETENSLSGFHNLLLQQAVAKLNNETKDSAFVILDLFGAFMTTFKNKGSSKTENPLMPCCVGIGKDSSCGSVDDNGVKLYTVCAKPEASFFWDGVHPSQEGWQSVYSALKPKLQQIYC</sequence>
<dbReference type="Pfam" id="PF00657">
    <property type="entry name" value="Lipase_GDSL"/>
    <property type="match status" value="1"/>
</dbReference>
<comment type="caution">
    <text evidence="6">The sequence shown here is derived from an EMBL/GenBank/DDBJ whole genome shotgun (WGS) entry which is preliminary data.</text>
</comment>
<dbReference type="EMBL" id="JBCGBO010000006">
    <property type="protein sequence ID" value="KAK9194188.1"/>
    <property type="molecule type" value="Genomic_DNA"/>
</dbReference>
<dbReference type="SUPFAM" id="SSF52266">
    <property type="entry name" value="SGNH hydrolase"/>
    <property type="match status" value="1"/>
</dbReference>
<evidence type="ECO:0000256" key="2">
    <source>
        <dbReference type="ARBA" id="ARBA00022801"/>
    </source>
</evidence>
<dbReference type="InterPro" id="IPR001087">
    <property type="entry name" value="GDSL"/>
</dbReference>
<keyword evidence="7" id="KW-1185">Reference proteome</keyword>
<evidence type="ECO:0000256" key="1">
    <source>
        <dbReference type="ARBA" id="ARBA00008668"/>
    </source>
</evidence>
<dbReference type="GO" id="GO:0016042">
    <property type="term" value="P:lipid catabolic process"/>
    <property type="evidence" value="ECO:0007669"/>
    <property type="project" value="UniProtKB-KW"/>
</dbReference>
<keyword evidence="4" id="KW-0443">Lipid metabolism</keyword>
<feature type="chain" id="PRO_5042843477" description="GDSL esterase/lipase" evidence="5">
    <location>
        <begin position="28"/>
        <end position="296"/>
    </location>
</feature>
<dbReference type="GO" id="GO:0016788">
    <property type="term" value="F:hydrolase activity, acting on ester bonds"/>
    <property type="evidence" value="ECO:0007669"/>
    <property type="project" value="InterPro"/>
</dbReference>
<accession>A0AAP0QJ25</accession>
<evidence type="ECO:0000256" key="3">
    <source>
        <dbReference type="ARBA" id="ARBA00022963"/>
    </source>
</evidence>
<organism evidence="6 7">
    <name type="scientific">Citrus x changshan-huyou</name>
    <dbReference type="NCBI Taxonomy" id="2935761"/>
    <lineage>
        <taxon>Eukaryota</taxon>
        <taxon>Viridiplantae</taxon>
        <taxon>Streptophyta</taxon>
        <taxon>Embryophyta</taxon>
        <taxon>Tracheophyta</taxon>
        <taxon>Spermatophyta</taxon>
        <taxon>Magnoliopsida</taxon>
        <taxon>eudicotyledons</taxon>
        <taxon>Gunneridae</taxon>
        <taxon>Pentapetalae</taxon>
        <taxon>rosids</taxon>
        <taxon>malvids</taxon>
        <taxon>Sapindales</taxon>
        <taxon>Rutaceae</taxon>
        <taxon>Aurantioideae</taxon>
        <taxon>Citrus</taxon>
    </lineage>
</organism>
<evidence type="ECO:0008006" key="8">
    <source>
        <dbReference type="Google" id="ProtNLM"/>
    </source>
</evidence>
<feature type="signal peptide" evidence="5">
    <location>
        <begin position="1"/>
        <end position="27"/>
    </location>
</feature>
<reference evidence="6 7" key="1">
    <citation type="submission" date="2024-05" db="EMBL/GenBank/DDBJ databases">
        <title>Haplotype-resolved chromosome-level genome assembly of Huyou (Citrus changshanensis).</title>
        <authorList>
            <person name="Miao C."/>
            <person name="Chen W."/>
            <person name="Wu Y."/>
            <person name="Wang L."/>
            <person name="Zhao S."/>
            <person name="Grierson D."/>
            <person name="Xu C."/>
            <person name="Chen K."/>
        </authorList>
    </citation>
    <scope>NUCLEOTIDE SEQUENCE [LARGE SCALE GENOMIC DNA]</scope>
    <source>
        <strain evidence="6">01-14</strain>
        <tissue evidence="6">Leaf</tissue>
    </source>
</reference>
<protein>
    <recommendedName>
        <fullName evidence="8">GDSL esterase/lipase</fullName>
    </recommendedName>
</protein>
<keyword evidence="2" id="KW-0378">Hydrolase</keyword>
<evidence type="ECO:0000313" key="6">
    <source>
        <dbReference type="EMBL" id="KAK9194188.1"/>
    </source>
</evidence>
<keyword evidence="5" id="KW-0732">Signal</keyword>
<proteinExistence type="inferred from homology"/>
<dbReference type="AlphaFoldDB" id="A0AAP0QJ25"/>
<keyword evidence="3" id="KW-0442">Lipid degradation</keyword>
<evidence type="ECO:0000256" key="4">
    <source>
        <dbReference type="ARBA" id="ARBA00023098"/>
    </source>
</evidence>
<dbReference type="Gene3D" id="3.40.50.1110">
    <property type="entry name" value="SGNH hydrolase"/>
    <property type="match status" value="2"/>
</dbReference>